<keyword evidence="2" id="KW-1185">Reference proteome</keyword>
<dbReference type="OrthoDB" id="6105459at2"/>
<dbReference type="EMBL" id="SACS01000006">
    <property type="protein sequence ID" value="RVU40171.1"/>
    <property type="molecule type" value="Genomic_DNA"/>
</dbReference>
<dbReference type="AlphaFoldDB" id="A0A437R0B9"/>
<dbReference type="InterPro" id="IPR035093">
    <property type="entry name" value="RelE/ParE_toxin_dom_sf"/>
</dbReference>
<reference evidence="1 2" key="1">
    <citation type="submission" date="2019-01" db="EMBL/GenBank/DDBJ databases">
        <authorList>
            <person name="Chen W.-M."/>
        </authorList>
    </citation>
    <scope>NUCLEOTIDE SEQUENCE [LARGE SCALE GENOMIC DNA]</scope>
    <source>
        <strain evidence="1 2">KYPC3</strain>
    </source>
</reference>
<gene>
    <name evidence="1" type="ORF">EOE67_07950</name>
</gene>
<name>A0A437R0B9_9GAMM</name>
<evidence type="ECO:0000313" key="1">
    <source>
        <dbReference type="EMBL" id="RVU40171.1"/>
    </source>
</evidence>
<dbReference type="Gene3D" id="3.30.2310.20">
    <property type="entry name" value="RelE-like"/>
    <property type="match status" value="1"/>
</dbReference>
<protein>
    <recommendedName>
        <fullName evidence="3">Type II toxin-antitoxin system RelE/ParE family toxin</fullName>
    </recommendedName>
</protein>
<evidence type="ECO:0008006" key="3">
    <source>
        <dbReference type="Google" id="ProtNLM"/>
    </source>
</evidence>
<sequence>MSNLYHIVASPLFKLSLQRLKAFLTTAFGEPLATATLTAIKQQISQQLPAQPELAPISERLLALGIPDYRQWQLDKHNLLFYRVNEAEQRIELLLVMDSRQSLRKLLFELNLLF</sequence>
<dbReference type="RefSeq" id="WP_127698504.1">
    <property type="nucleotide sequence ID" value="NZ_SACS01000006.1"/>
</dbReference>
<accession>A0A437R0B9</accession>
<comment type="caution">
    <text evidence="1">The sequence shown here is derived from an EMBL/GenBank/DDBJ whole genome shotgun (WGS) entry which is preliminary data.</text>
</comment>
<evidence type="ECO:0000313" key="2">
    <source>
        <dbReference type="Proteomes" id="UP000283077"/>
    </source>
</evidence>
<proteinExistence type="predicted"/>
<organism evidence="1 2">
    <name type="scientific">Rheinheimera riviphila</name>
    <dbReference type="NCBI Taxonomy" id="1834037"/>
    <lineage>
        <taxon>Bacteria</taxon>
        <taxon>Pseudomonadati</taxon>
        <taxon>Pseudomonadota</taxon>
        <taxon>Gammaproteobacteria</taxon>
        <taxon>Chromatiales</taxon>
        <taxon>Chromatiaceae</taxon>
        <taxon>Rheinheimera</taxon>
    </lineage>
</organism>
<dbReference type="Proteomes" id="UP000283077">
    <property type="component" value="Unassembled WGS sequence"/>
</dbReference>